<dbReference type="RefSeq" id="WP_037041256.1">
    <property type="nucleotide sequence ID" value="NZ_BAAAUZ010000057.1"/>
</dbReference>
<feature type="coiled-coil region" evidence="1">
    <location>
        <begin position="137"/>
        <end position="189"/>
    </location>
</feature>
<evidence type="ECO:0000313" key="3">
    <source>
        <dbReference type="Proteomes" id="UP001143463"/>
    </source>
</evidence>
<accession>A0A9W6NVU7</accession>
<feature type="coiled-coil region" evidence="1">
    <location>
        <begin position="222"/>
        <end position="263"/>
    </location>
</feature>
<dbReference type="Gene3D" id="1.20.5.1700">
    <property type="match status" value="1"/>
</dbReference>
<dbReference type="Pfam" id="PF05991">
    <property type="entry name" value="NYN_YacP"/>
    <property type="match status" value="1"/>
</dbReference>
<gene>
    <name evidence="2" type="ORF">GCM10017577_18920</name>
</gene>
<evidence type="ECO:0000256" key="1">
    <source>
        <dbReference type="SAM" id="Coils"/>
    </source>
</evidence>
<dbReference type="Proteomes" id="UP001143463">
    <property type="component" value="Unassembled WGS sequence"/>
</dbReference>
<reference evidence="2" key="1">
    <citation type="journal article" date="2014" name="Int. J. Syst. Evol. Microbiol.">
        <title>Complete genome sequence of Corynebacterium casei LMG S-19264T (=DSM 44701T), isolated from a smear-ripened cheese.</title>
        <authorList>
            <consortium name="US DOE Joint Genome Institute (JGI-PGF)"/>
            <person name="Walter F."/>
            <person name="Albersmeier A."/>
            <person name="Kalinowski J."/>
            <person name="Ruckert C."/>
        </authorList>
    </citation>
    <scope>NUCLEOTIDE SEQUENCE</scope>
    <source>
        <strain evidence="2">VKM Ac-1069</strain>
    </source>
</reference>
<proteinExistence type="predicted"/>
<dbReference type="InterPro" id="IPR010298">
    <property type="entry name" value="YacP-like"/>
</dbReference>
<dbReference type="AlphaFoldDB" id="A0A9W6NVU7"/>
<keyword evidence="3" id="KW-1185">Reference proteome</keyword>
<sequence length="446" mass="47170">MYPEDAAPEHPQGAAASAGRAADLDWNLLPDPVRHRLAEVAGIALAGLPPAEVPGALRQFARFTPAKRARLGGTKLVRELRDNASFRTAVVAWWEEHRPGELAAGPDEPLTAAAAAVLTGAPGARGAVASVARRGDAAEARAERDEALARADKLTVEVERLRAELTEARDQAREAAAQREHEVAQLRRKVSEQGSKLRIALDARSELEAEVARLRAGVDDRLAEVVRERDRERERAEEERARAQRAQAEVAAARQAAKEARQGDEVRLGLLLETLGGAVQGLRRELSLGGGGPRPADLVAGPDGTRGTPVVNLATLDALLALPAAHLIVDGYNVSKTGYPELPLADQRTRLVGQLGALAARTGVEVTVVFDGAAVSAAQTRGARGVRVLFSDPGVIADDVIRDLVAAEPQGRPLLVASSDRAVAASVRRRGAHAVPSSVLLGRLRS</sequence>
<name>A0A9W6NVU7_9PSEU</name>
<reference evidence="2" key="2">
    <citation type="submission" date="2023-01" db="EMBL/GenBank/DDBJ databases">
        <authorList>
            <person name="Sun Q."/>
            <person name="Evtushenko L."/>
        </authorList>
    </citation>
    <scope>NUCLEOTIDE SEQUENCE</scope>
    <source>
        <strain evidence="2">VKM Ac-1069</strain>
    </source>
</reference>
<dbReference type="EMBL" id="BSFQ01000005">
    <property type="protein sequence ID" value="GLL10752.1"/>
    <property type="molecule type" value="Genomic_DNA"/>
</dbReference>
<evidence type="ECO:0000313" key="2">
    <source>
        <dbReference type="EMBL" id="GLL10752.1"/>
    </source>
</evidence>
<comment type="caution">
    <text evidence="2">The sequence shown here is derived from an EMBL/GenBank/DDBJ whole genome shotgun (WGS) entry which is preliminary data.</text>
</comment>
<organism evidence="2 3">
    <name type="scientific">Pseudonocardia halophobica</name>
    <dbReference type="NCBI Taxonomy" id="29401"/>
    <lineage>
        <taxon>Bacteria</taxon>
        <taxon>Bacillati</taxon>
        <taxon>Actinomycetota</taxon>
        <taxon>Actinomycetes</taxon>
        <taxon>Pseudonocardiales</taxon>
        <taxon>Pseudonocardiaceae</taxon>
        <taxon>Pseudonocardia</taxon>
    </lineage>
</organism>
<dbReference type="PANTHER" id="PTHR34547:SF1">
    <property type="entry name" value="YACP-LIKE NYN DOMAIN PROTEIN"/>
    <property type="match status" value="1"/>
</dbReference>
<dbReference type="PANTHER" id="PTHR34547">
    <property type="entry name" value="YACP-LIKE NYN DOMAIN PROTEIN"/>
    <property type="match status" value="1"/>
</dbReference>
<keyword evidence="1" id="KW-0175">Coiled coil</keyword>
<protein>
    <submittedName>
        <fullName evidence="2">RNA-binding protein</fullName>
    </submittedName>
</protein>